<evidence type="ECO:0000313" key="1">
    <source>
        <dbReference type="EnsemblMetazoa" id="GPPI012987-PA"/>
    </source>
</evidence>
<evidence type="ECO:0000313" key="2">
    <source>
        <dbReference type="Proteomes" id="UP000092460"/>
    </source>
</evidence>
<dbReference type="EMBL" id="JXJN01005794">
    <property type="status" value="NOT_ANNOTATED_CDS"/>
    <property type="molecule type" value="Genomic_DNA"/>
</dbReference>
<dbReference type="VEuPathDB" id="VectorBase:GPPI012987"/>
<name>A0A1B0AYH7_9MUSC</name>
<accession>A0A1B0AYH7</accession>
<reference evidence="2" key="1">
    <citation type="submission" date="2015-01" db="EMBL/GenBank/DDBJ databases">
        <authorList>
            <person name="Aksoy S."/>
            <person name="Warren W."/>
            <person name="Wilson R.K."/>
        </authorList>
    </citation>
    <scope>NUCLEOTIDE SEQUENCE [LARGE SCALE GENOMIC DNA]</scope>
    <source>
        <strain evidence="2">IAEA</strain>
    </source>
</reference>
<organism evidence="1 2">
    <name type="scientific">Glossina palpalis gambiensis</name>
    <dbReference type="NCBI Taxonomy" id="67801"/>
    <lineage>
        <taxon>Eukaryota</taxon>
        <taxon>Metazoa</taxon>
        <taxon>Ecdysozoa</taxon>
        <taxon>Arthropoda</taxon>
        <taxon>Hexapoda</taxon>
        <taxon>Insecta</taxon>
        <taxon>Pterygota</taxon>
        <taxon>Neoptera</taxon>
        <taxon>Endopterygota</taxon>
        <taxon>Diptera</taxon>
        <taxon>Brachycera</taxon>
        <taxon>Muscomorpha</taxon>
        <taxon>Hippoboscoidea</taxon>
        <taxon>Glossinidae</taxon>
        <taxon>Glossina</taxon>
    </lineage>
</organism>
<dbReference type="EnsemblMetazoa" id="GPPI012987-RA">
    <property type="protein sequence ID" value="GPPI012987-PA"/>
    <property type="gene ID" value="GPPI012987"/>
</dbReference>
<protein>
    <submittedName>
        <fullName evidence="1">Uncharacterized protein</fullName>
    </submittedName>
</protein>
<dbReference type="EMBL" id="JXJN01005793">
    <property type="status" value="NOT_ANNOTATED_CDS"/>
    <property type="molecule type" value="Genomic_DNA"/>
</dbReference>
<dbReference type="AlphaFoldDB" id="A0A1B0AYH7"/>
<reference evidence="1" key="2">
    <citation type="submission" date="2020-05" db="UniProtKB">
        <authorList>
            <consortium name="EnsemblMetazoa"/>
        </authorList>
    </citation>
    <scope>IDENTIFICATION</scope>
    <source>
        <strain evidence="1">IAEA</strain>
    </source>
</reference>
<keyword evidence="2" id="KW-1185">Reference proteome</keyword>
<proteinExistence type="predicted"/>
<sequence length="154" mass="16511">MEFAVVSSTVPAAASVESKDKTVVSFSEVIFILFCKDISESTGKFASISSCAFKGFDVVFKVTTAALVEYELVFLNGVSVVVLRETHISAPSFTQRELIGHAYEPPVASISPVAVRRQFLYISGPTHTALFPLQLISNSKLWAAATGVMVSANS</sequence>
<dbReference type="Proteomes" id="UP000092460">
    <property type="component" value="Unassembled WGS sequence"/>
</dbReference>